<feature type="chain" id="PRO_5004343378" evidence="1">
    <location>
        <begin position="22"/>
        <end position="77"/>
    </location>
</feature>
<reference evidence="3" key="1">
    <citation type="journal article" date="2013" name="Nat. Genet.">
        <title>The duck genome and transcriptome provide insight into an avian influenza virus reservoir species.</title>
        <authorList>
            <person name="Huang Y."/>
            <person name="Li Y."/>
            <person name="Burt D.W."/>
            <person name="Chen H."/>
            <person name="Zhang Y."/>
            <person name="Qian W."/>
            <person name="Kim H."/>
            <person name="Gan S."/>
            <person name="Zhao Y."/>
            <person name="Li J."/>
            <person name="Yi K."/>
            <person name="Feng H."/>
            <person name="Zhu P."/>
            <person name="Li B."/>
            <person name="Liu Q."/>
            <person name="Fairley S."/>
            <person name="Magor K.E."/>
            <person name="Du Z."/>
            <person name="Hu X."/>
            <person name="Goodman L."/>
            <person name="Tafer H."/>
            <person name="Vignal A."/>
            <person name="Lee T."/>
            <person name="Kim K.W."/>
            <person name="Sheng Z."/>
            <person name="An Y."/>
            <person name="Searle S."/>
            <person name="Herrero J."/>
            <person name="Groenen M.A."/>
            <person name="Crooijmans R.P."/>
            <person name="Faraut T."/>
            <person name="Cai Q."/>
            <person name="Webster R.G."/>
            <person name="Aldridge J.R."/>
            <person name="Warren W.C."/>
            <person name="Bartschat S."/>
            <person name="Kehr S."/>
            <person name="Marz M."/>
            <person name="Stadler P.F."/>
            <person name="Smith J."/>
            <person name="Kraus R.H."/>
            <person name="Zhao Y."/>
            <person name="Ren L."/>
            <person name="Fei J."/>
            <person name="Morisson M."/>
            <person name="Kaiser P."/>
            <person name="Griffin D.K."/>
            <person name="Rao M."/>
            <person name="Pitel F."/>
            <person name="Wang J."/>
            <person name="Li N."/>
        </authorList>
    </citation>
    <scope>NUCLEOTIDE SEQUENCE [LARGE SCALE GENOMIC DNA]</scope>
</reference>
<feature type="signal peptide" evidence="1">
    <location>
        <begin position="1"/>
        <end position="21"/>
    </location>
</feature>
<sequence length="77" mass="8405">MKVAVLSVALLLAILCHPADAKVALRPAESSEVALDQVDVADVDVTASEDVAVPWHEEMISPGRTDLMSWEPWTFFL</sequence>
<dbReference type="EMBL" id="KB754720">
    <property type="protein sequence ID" value="EOA92906.1"/>
    <property type="molecule type" value="Genomic_DNA"/>
</dbReference>
<protein>
    <submittedName>
        <fullName evidence="2">Uncharacterized protein</fullName>
    </submittedName>
</protein>
<proteinExistence type="predicted"/>
<keyword evidence="1" id="KW-0732">Signal</keyword>
<organism evidence="2 3">
    <name type="scientific">Anas platyrhynchos</name>
    <name type="common">Mallard</name>
    <name type="synonym">Anas boschas</name>
    <dbReference type="NCBI Taxonomy" id="8839"/>
    <lineage>
        <taxon>Eukaryota</taxon>
        <taxon>Metazoa</taxon>
        <taxon>Chordata</taxon>
        <taxon>Craniata</taxon>
        <taxon>Vertebrata</taxon>
        <taxon>Euteleostomi</taxon>
        <taxon>Archelosauria</taxon>
        <taxon>Archosauria</taxon>
        <taxon>Dinosauria</taxon>
        <taxon>Saurischia</taxon>
        <taxon>Theropoda</taxon>
        <taxon>Coelurosauria</taxon>
        <taxon>Aves</taxon>
        <taxon>Neognathae</taxon>
        <taxon>Galloanserae</taxon>
        <taxon>Anseriformes</taxon>
        <taxon>Anatidae</taxon>
        <taxon>Anatinae</taxon>
        <taxon>Anas</taxon>
    </lineage>
</organism>
<evidence type="ECO:0000313" key="2">
    <source>
        <dbReference type="EMBL" id="EOA92906.1"/>
    </source>
</evidence>
<gene>
    <name evidence="2" type="ORF">Anapl_18840</name>
</gene>
<dbReference type="AlphaFoldDB" id="R0J7L2"/>
<accession>R0J7L2</accession>
<dbReference type="Proteomes" id="UP000296049">
    <property type="component" value="Unassembled WGS sequence"/>
</dbReference>
<evidence type="ECO:0000313" key="3">
    <source>
        <dbReference type="Proteomes" id="UP000296049"/>
    </source>
</evidence>
<name>R0J7L2_ANAPL</name>
<evidence type="ECO:0000256" key="1">
    <source>
        <dbReference type="SAM" id="SignalP"/>
    </source>
</evidence>
<keyword evidence="3" id="KW-1185">Reference proteome</keyword>